<dbReference type="AlphaFoldDB" id="A0A2S5D2P6"/>
<keyword evidence="2" id="KW-1185">Reference proteome</keyword>
<dbReference type="Proteomes" id="UP000237319">
    <property type="component" value="Unassembled WGS sequence"/>
</dbReference>
<dbReference type="RefSeq" id="WP_167397292.1">
    <property type="nucleotide sequence ID" value="NZ_CP194323.1"/>
</dbReference>
<dbReference type="EMBL" id="PGLV01000001">
    <property type="protein sequence ID" value="POZ57344.1"/>
    <property type="molecule type" value="Genomic_DNA"/>
</dbReference>
<evidence type="ECO:0000313" key="2">
    <source>
        <dbReference type="Proteomes" id="UP000237319"/>
    </source>
</evidence>
<sequence>MTAVKMTEEKVRKLLPIIESILSREYGRKVTLKDLTVGGITVYKNDCAK</sequence>
<accession>A0A2S5D2P6</accession>
<gene>
    <name evidence="1" type="ORF">LYSIN_02128</name>
</gene>
<name>A0A2S5D2P6_LYSSH</name>
<evidence type="ECO:0000313" key="1">
    <source>
        <dbReference type="EMBL" id="POZ57344.1"/>
    </source>
</evidence>
<comment type="caution">
    <text evidence="1">The sequence shown here is derived from an EMBL/GenBank/DDBJ whole genome shotgun (WGS) entry which is preliminary data.</text>
</comment>
<protein>
    <submittedName>
        <fullName evidence="1">Uncharacterized protein</fullName>
    </submittedName>
</protein>
<reference evidence="1 2" key="1">
    <citation type="submission" date="2017-11" db="EMBL/GenBank/DDBJ databases">
        <title>Genome sequence of Lysinibacillus sphaericus, a lignin-degrading bacteria isolated from municipal solid waste soil.</title>
        <authorList>
            <person name="Persinoti G.F."/>
            <person name="Paixao D.A."/>
            <person name="Bugg T.D."/>
            <person name="Squina F.M."/>
        </authorList>
    </citation>
    <scope>NUCLEOTIDE SEQUENCE [LARGE SCALE GENOMIC DNA]</scope>
    <source>
        <strain evidence="1 2">A1</strain>
    </source>
</reference>
<organism evidence="1 2">
    <name type="scientific">Lysinibacillus sphaericus</name>
    <name type="common">Bacillus sphaericus</name>
    <dbReference type="NCBI Taxonomy" id="1421"/>
    <lineage>
        <taxon>Bacteria</taxon>
        <taxon>Bacillati</taxon>
        <taxon>Bacillota</taxon>
        <taxon>Bacilli</taxon>
        <taxon>Bacillales</taxon>
        <taxon>Bacillaceae</taxon>
        <taxon>Lysinibacillus</taxon>
    </lineage>
</organism>
<proteinExistence type="predicted"/>